<feature type="region of interest" description="Disordered" evidence="2">
    <location>
        <begin position="277"/>
        <end position="337"/>
    </location>
</feature>
<dbReference type="Proteomes" id="UP001609176">
    <property type="component" value="Unassembled WGS sequence"/>
</dbReference>
<evidence type="ECO:0000313" key="10">
    <source>
        <dbReference type="Proteomes" id="UP001609219"/>
    </source>
</evidence>
<dbReference type="Proteomes" id="UP001609175">
    <property type="component" value="Unassembled WGS sequence"/>
</dbReference>
<dbReference type="SUPFAM" id="SSF53187">
    <property type="entry name" value="Zn-dependent exopeptidases"/>
    <property type="match status" value="1"/>
</dbReference>
<evidence type="ECO:0000313" key="8">
    <source>
        <dbReference type="Proteomes" id="UP001609175"/>
    </source>
</evidence>
<dbReference type="EMBL" id="JBIMSN010000044">
    <property type="protein sequence ID" value="MFH5229085.1"/>
    <property type="molecule type" value="Genomic_DNA"/>
</dbReference>
<dbReference type="GO" id="GO:0008745">
    <property type="term" value="F:N-acetylmuramoyl-L-alanine amidase activity"/>
    <property type="evidence" value="ECO:0007669"/>
    <property type="project" value="UniProtKB-EC"/>
</dbReference>
<feature type="compositionally biased region" description="Low complexity" evidence="2">
    <location>
        <begin position="25"/>
        <end position="47"/>
    </location>
</feature>
<dbReference type="EC" id="3.5.1.28" evidence="6"/>
<evidence type="ECO:0000313" key="5">
    <source>
        <dbReference type="EMBL" id="MFH5209716.1"/>
    </source>
</evidence>
<keyword evidence="10" id="KW-1185">Reference proteome</keyword>
<feature type="chain" id="PRO_5045033608" evidence="3">
    <location>
        <begin position="27"/>
        <end position="387"/>
    </location>
</feature>
<dbReference type="EMBL" id="JBIMSO010000055">
    <property type="protein sequence ID" value="MFH5209716.1"/>
    <property type="molecule type" value="Genomic_DNA"/>
</dbReference>
<keyword evidence="3" id="KW-0732">Signal</keyword>
<evidence type="ECO:0000256" key="2">
    <source>
        <dbReference type="SAM" id="MobiDB-lite"/>
    </source>
</evidence>
<proteinExistence type="predicted"/>
<name>A0ABW7K521_9NOCA</name>
<organism evidence="6 10">
    <name type="scientific">Antrihabitans spumae</name>
    <dbReference type="NCBI Taxonomy" id="3373370"/>
    <lineage>
        <taxon>Bacteria</taxon>
        <taxon>Bacillati</taxon>
        <taxon>Actinomycetota</taxon>
        <taxon>Actinomycetes</taxon>
        <taxon>Mycobacteriales</taxon>
        <taxon>Nocardiaceae</taxon>
        <taxon>Antrihabitans</taxon>
    </lineage>
</organism>
<keyword evidence="1 6" id="KW-0378">Hydrolase</keyword>
<dbReference type="RefSeq" id="WP_395115422.1">
    <property type="nucleotide sequence ID" value="NZ_JBIMSN010000044.1"/>
</dbReference>
<evidence type="ECO:0000259" key="4">
    <source>
        <dbReference type="SMART" id="SM00646"/>
    </source>
</evidence>
<comment type="caution">
    <text evidence="6">The sequence shown here is derived from an EMBL/GenBank/DDBJ whole genome shotgun (WGS) entry which is preliminary data.</text>
</comment>
<dbReference type="PANTHER" id="PTHR30404:SF0">
    <property type="entry name" value="N-ACETYLMURAMOYL-L-ALANINE AMIDASE AMIC"/>
    <property type="match status" value="1"/>
</dbReference>
<dbReference type="InterPro" id="IPR002508">
    <property type="entry name" value="MurNAc-LAA_cat"/>
</dbReference>
<feature type="compositionally biased region" description="Low complexity" evidence="2">
    <location>
        <begin position="305"/>
        <end position="322"/>
    </location>
</feature>
<evidence type="ECO:0000313" key="6">
    <source>
        <dbReference type="EMBL" id="MFH5229085.1"/>
    </source>
</evidence>
<evidence type="ECO:0000313" key="7">
    <source>
        <dbReference type="EMBL" id="MFH5245072.1"/>
    </source>
</evidence>
<feature type="domain" description="MurNAc-LAA" evidence="4">
    <location>
        <begin position="140"/>
        <end position="267"/>
    </location>
</feature>
<dbReference type="Gene3D" id="3.40.630.40">
    <property type="entry name" value="Zn-dependent exopeptidases"/>
    <property type="match status" value="1"/>
</dbReference>
<dbReference type="PANTHER" id="PTHR30404">
    <property type="entry name" value="N-ACETYLMURAMOYL-L-ALANINE AMIDASE"/>
    <property type="match status" value="1"/>
</dbReference>
<dbReference type="Proteomes" id="UP001609219">
    <property type="component" value="Unassembled WGS sequence"/>
</dbReference>
<dbReference type="Pfam" id="PF01520">
    <property type="entry name" value="Amidase_3"/>
    <property type="match status" value="1"/>
</dbReference>
<dbReference type="EMBL" id="JBIMSP010000060">
    <property type="protein sequence ID" value="MFH5245072.1"/>
    <property type="molecule type" value="Genomic_DNA"/>
</dbReference>
<evidence type="ECO:0000256" key="3">
    <source>
        <dbReference type="SAM" id="SignalP"/>
    </source>
</evidence>
<evidence type="ECO:0000256" key="1">
    <source>
        <dbReference type="ARBA" id="ARBA00022801"/>
    </source>
</evidence>
<dbReference type="SMART" id="SM00646">
    <property type="entry name" value="Ami_3"/>
    <property type="match status" value="1"/>
</dbReference>
<gene>
    <name evidence="7" type="ORF">ACHIPV_24790</name>
    <name evidence="5" type="ORF">ACHIPZ_16165</name>
    <name evidence="6" type="ORF">ACHIRB_10925</name>
</gene>
<feature type="region of interest" description="Disordered" evidence="2">
    <location>
        <begin position="25"/>
        <end position="87"/>
    </location>
</feature>
<accession>A0ABW7K521</accession>
<dbReference type="CDD" id="cd02696">
    <property type="entry name" value="MurNAc-LAA"/>
    <property type="match status" value="1"/>
</dbReference>
<feature type="compositionally biased region" description="Low complexity" evidence="2">
    <location>
        <begin position="284"/>
        <end position="296"/>
    </location>
</feature>
<dbReference type="InterPro" id="IPR050695">
    <property type="entry name" value="N-acetylmuramoyl_amidase_3"/>
</dbReference>
<feature type="signal peptide" evidence="3">
    <location>
        <begin position="1"/>
        <end position="26"/>
    </location>
</feature>
<reference evidence="8 9" key="1">
    <citation type="submission" date="2024-10" db="EMBL/GenBank/DDBJ databases">
        <authorList>
            <person name="Riesco R."/>
        </authorList>
    </citation>
    <scope>NUCLEOTIDE SEQUENCE [LARGE SCALE GENOMIC DNA]</scope>
    <source>
        <strain evidence="7 9">NCIMB 15448</strain>
        <strain evidence="5 8">NCIMB 15449</strain>
        <strain evidence="6 10">NCIMB 15450</strain>
    </source>
</reference>
<sequence length="387" mass="39439">MKKSLMKAGLCLAVASTLALPATAHAAPTKPSSPTTPTETTEPAAPADMSTKLAGRTVFLDPGHQGTGHSENLSRQVDDGRGGTKDCQTTGMTSMNGIPEHTIAWNVSQLIKTSLESLGASVVLSRNDDTGWGGCVDERAAAASKSGADVAVSVHADGAPAEDHGFHLIIPQLPIPDAAADKAQSEGGLAASKDVRDAYVKAGFSPANYANVVDGLQTRSDVAGPALTTVPLVFVEMGNGANTEDAALLENGDGQLKHAIAITTGIVTYLLGDNSDLTTPARGTPPSSKTESTTPDEFSDESSDTETTTTPKAKTTPKASTPKADKSGTGSSGDSVPATIMEIVRPLLNALGVGSAESMVDDEMFGLVSNLASQLLGLGLGAFQGTR</sequence>
<protein>
    <submittedName>
        <fullName evidence="6">N-acetylmuramoyl-L-alanine amidase</fullName>
        <ecNumber evidence="6">3.5.1.28</ecNumber>
    </submittedName>
</protein>
<evidence type="ECO:0000313" key="9">
    <source>
        <dbReference type="Proteomes" id="UP001609176"/>
    </source>
</evidence>